<dbReference type="GO" id="GO:0022857">
    <property type="term" value="F:transmembrane transporter activity"/>
    <property type="evidence" value="ECO:0007669"/>
    <property type="project" value="InterPro"/>
</dbReference>
<keyword evidence="9" id="KW-1185">Reference proteome</keyword>
<evidence type="ECO:0000256" key="1">
    <source>
        <dbReference type="ARBA" id="ARBA00004141"/>
    </source>
</evidence>
<dbReference type="SUPFAM" id="SSF103473">
    <property type="entry name" value="MFS general substrate transporter"/>
    <property type="match status" value="1"/>
</dbReference>
<feature type="transmembrane region" description="Helical" evidence="7">
    <location>
        <begin position="45"/>
        <end position="67"/>
    </location>
</feature>
<dbReference type="InterPro" id="IPR000109">
    <property type="entry name" value="POT_fam"/>
</dbReference>
<evidence type="ECO:0000256" key="4">
    <source>
        <dbReference type="ARBA" id="ARBA00022989"/>
    </source>
</evidence>
<name>A0AAV6WGM5_9LAMI</name>
<feature type="transmembrane region" description="Helical" evidence="7">
    <location>
        <begin position="239"/>
        <end position="258"/>
    </location>
</feature>
<accession>A0AAV6WGM5</accession>
<evidence type="ECO:0000256" key="7">
    <source>
        <dbReference type="SAM" id="Phobius"/>
    </source>
</evidence>
<comment type="similarity">
    <text evidence="6">Belongs to the major facilitator superfamily. Phosphate:H(+) symporter (TC 2.A.1.9) family.</text>
</comment>
<comment type="caution">
    <text evidence="8">The sequence shown here is derived from an EMBL/GenBank/DDBJ whole genome shotgun (WGS) entry which is preliminary data.</text>
</comment>
<evidence type="ECO:0000256" key="6">
    <source>
        <dbReference type="ARBA" id="ARBA00044504"/>
    </source>
</evidence>
<keyword evidence="4 7" id="KW-1133">Transmembrane helix</keyword>
<evidence type="ECO:0000313" key="9">
    <source>
        <dbReference type="Proteomes" id="UP000826271"/>
    </source>
</evidence>
<feature type="transmembrane region" description="Helical" evidence="7">
    <location>
        <begin position="510"/>
        <end position="535"/>
    </location>
</feature>
<dbReference type="Pfam" id="PF00854">
    <property type="entry name" value="PTR2"/>
    <property type="match status" value="1"/>
</dbReference>
<dbReference type="InterPro" id="IPR036259">
    <property type="entry name" value="MFS_trans_sf"/>
</dbReference>
<evidence type="ECO:0000256" key="5">
    <source>
        <dbReference type="ARBA" id="ARBA00023136"/>
    </source>
</evidence>
<comment type="subcellular location">
    <subcellularLocation>
        <location evidence="1">Membrane</location>
        <topology evidence="1">Multi-pass membrane protein</topology>
    </subcellularLocation>
</comment>
<feature type="transmembrane region" description="Helical" evidence="7">
    <location>
        <begin position="426"/>
        <end position="447"/>
    </location>
</feature>
<dbReference type="PANTHER" id="PTHR11654">
    <property type="entry name" value="OLIGOPEPTIDE TRANSPORTER-RELATED"/>
    <property type="match status" value="1"/>
</dbReference>
<protein>
    <recommendedName>
        <fullName evidence="10">NPF family transporter</fullName>
    </recommendedName>
</protein>
<dbReference type="FunFam" id="1.20.1250.20:FF:000410">
    <property type="entry name" value="POT family protein"/>
    <property type="match status" value="1"/>
</dbReference>
<feature type="transmembrane region" description="Helical" evidence="7">
    <location>
        <begin position="131"/>
        <end position="149"/>
    </location>
</feature>
<dbReference type="GO" id="GO:0016020">
    <property type="term" value="C:membrane"/>
    <property type="evidence" value="ECO:0007669"/>
    <property type="project" value="UniProtKB-SubCell"/>
</dbReference>
<feature type="transmembrane region" description="Helical" evidence="7">
    <location>
        <begin position="214"/>
        <end position="233"/>
    </location>
</feature>
<feature type="transmembrane region" description="Helical" evidence="7">
    <location>
        <begin position="555"/>
        <end position="576"/>
    </location>
</feature>
<dbReference type="Proteomes" id="UP000826271">
    <property type="component" value="Unassembled WGS sequence"/>
</dbReference>
<evidence type="ECO:0000256" key="3">
    <source>
        <dbReference type="ARBA" id="ARBA00022692"/>
    </source>
</evidence>
<dbReference type="Gene3D" id="1.20.1250.20">
    <property type="entry name" value="MFS general substrate transporter like domains"/>
    <property type="match status" value="1"/>
</dbReference>
<dbReference type="EMBL" id="WHWC01000014">
    <property type="protein sequence ID" value="KAG8369348.1"/>
    <property type="molecule type" value="Genomic_DNA"/>
</dbReference>
<dbReference type="AlphaFoldDB" id="A0AAV6WGM5"/>
<comment type="similarity">
    <text evidence="2">Belongs to the major facilitator superfamily. Proton-dependent oligopeptide transporter (POT/PTR) (TC 2.A.17) family.</text>
</comment>
<sequence length="586" mass="64671">MAATGDEISIAADHIPLLKDDAMTGSLDFKGRPSLRSKSGCWKSASFIIVIIYINCYIYISIGIGVAERLAYYGISLNLLSYLTGQLGQPTATAVSLLNAWYGTASLLPIVGAFVADSFSGRFRMIIMSSLVYITGLGFMTLSASLNSFNSCKSASHNTTSCSPPHLHIIFFFCSLYLVALAQGGYAPCVQAFGADQFDEEHKIEFEAKSSFFNWWYCFSVGGMVPLLFITYIQENVSWELGFGIPAIIMCFALILFLSGTTTYRFRINDDGRNPFIRINRVFVESIRNWRAKPISLEEEGHQIMPHTQDTQFKFLDKALLAQNGSMGDENICSASDVEDAKAILKLGPIWFAALGYAIIYAQPSTLFTKQAATIDRHITPTFQIPAASLQQCFITVSIMVCVPMYDRIFVPVARAITKKPSGISIFQRIGIGLFVSLTSMVFAALVERKRLAIAMEYGLVDMPKAIVPMSVWWIAPQYVLSGIADVFAMVGLQEFFYDQVPFDLKSIGLALYCSIIGIGNLLSSLLVTTIQKATSGNGEDGWFSDNLNRGHLDYFYWVLAGISVCGFAAFICFTTTSSYGRRISR</sequence>
<evidence type="ECO:0008006" key="10">
    <source>
        <dbReference type="Google" id="ProtNLM"/>
    </source>
</evidence>
<proteinExistence type="inferred from homology"/>
<keyword evidence="3 7" id="KW-0812">Transmembrane</keyword>
<gene>
    <name evidence="8" type="ORF">BUALT_Bualt14G0002000</name>
</gene>
<evidence type="ECO:0000256" key="2">
    <source>
        <dbReference type="ARBA" id="ARBA00005982"/>
    </source>
</evidence>
<feature type="transmembrane region" description="Helical" evidence="7">
    <location>
        <begin position="100"/>
        <end position="119"/>
    </location>
</feature>
<feature type="transmembrane region" description="Helical" evidence="7">
    <location>
        <begin position="169"/>
        <end position="193"/>
    </location>
</feature>
<evidence type="ECO:0000313" key="8">
    <source>
        <dbReference type="EMBL" id="KAG8369348.1"/>
    </source>
</evidence>
<organism evidence="8 9">
    <name type="scientific">Buddleja alternifolia</name>
    <dbReference type="NCBI Taxonomy" id="168488"/>
    <lineage>
        <taxon>Eukaryota</taxon>
        <taxon>Viridiplantae</taxon>
        <taxon>Streptophyta</taxon>
        <taxon>Embryophyta</taxon>
        <taxon>Tracheophyta</taxon>
        <taxon>Spermatophyta</taxon>
        <taxon>Magnoliopsida</taxon>
        <taxon>eudicotyledons</taxon>
        <taxon>Gunneridae</taxon>
        <taxon>Pentapetalae</taxon>
        <taxon>asterids</taxon>
        <taxon>lamiids</taxon>
        <taxon>Lamiales</taxon>
        <taxon>Scrophulariaceae</taxon>
        <taxon>Buddlejeae</taxon>
        <taxon>Buddleja</taxon>
    </lineage>
</organism>
<feature type="transmembrane region" description="Helical" evidence="7">
    <location>
        <begin position="344"/>
        <end position="363"/>
    </location>
</feature>
<reference evidence="8" key="1">
    <citation type="submission" date="2019-10" db="EMBL/GenBank/DDBJ databases">
        <authorList>
            <person name="Zhang R."/>
            <person name="Pan Y."/>
            <person name="Wang J."/>
            <person name="Ma R."/>
            <person name="Yu S."/>
        </authorList>
    </citation>
    <scope>NUCLEOTIDE SEQUENCE</scope>
    <source>
        <strain evidence="8">LA-IB0</strain>
        <tissue evidence="8">Leaf</tissue>
    </source>
</reference>
<keyword evidence="5 7" id="KW-0472">Membrane</keyword>
<feature type="transmembrane region" description="Helical" evidence="7">
    <location>
        <begin position="383"/>
        <end position="406"/>
    </location>
</feature>